<reference evidence="1 2" key="1">
    <citation type="submission" date="2012-10" db="EMBL/GenBank/DDBJ databases">
        <authorList>
            <person name="Harkins D.M."/>
            <person name="Durkin A.S."/>
            <person name="Brinkac L.M."/>
            <person name="Selengut J.D."/>
            <person name="Sanka R."/>
            <person name="DePew J."/>
            <person name="Purushe J."/>
            <person name="Peacock S.J."/>
            <person name="Thaipadungpanit J."/>
            <person name="Wuthiekanun V.W."/>
            <person name="Day N.P."/>
            <person name="Vinetz J.M."/>
            <person name="Sutton G.G."/>
            <person name="Nelson W.C."/>
            <person name="Fouts D.E."/>
        </authorList>
    </citation>
    <scope>NUCLEOTIDE SEQUENCE [LARGE SCALE GENOMIC DNA]</scope>
    <source>
        <strain evidence="1 2">H1</strain>
    </source>
</reference>
<comment type="caution">
    <text evidence="1">The sequence shown here is derived from an EMBL/GenBank/DDBJ whole genome shotgun (WGS) entry which is preliminary data.</text>
</comment>
<name>A0A0E2B5Z3_9LEPT</name>
<sequence>MDDFRNSGAGISKFITIIYNSHTGLKTSNYKMVNMIDKLDCIDIQHSEYDRQSERKETALI</sequence>
<proteinExistence type="predicted"/>
<evidence type="ECO:0000313" key="1">
    <source>
        <dbReference type="EMBL" id="EKO16740.1"/>
    </source>
</evidence>
<dbReference type="EMBL" id="AHMY02000022">
    <property type="protein sequence ID" value="EKO16740.1"/>
    <property type="molecule type" value="Genomic_DNA"/>
</dbReference>
<dbReference type="RefSeq" id="WP_004764707.1">
    <property type="nucleotide sequence ID" value="NZ_AHMY02000022.1"/>
</dbReference>
<gene>
    <name evidence="1" type="ORF">LEP1GSC081_2738</name>
</gene>
<accession>A0A0E2B5Z3</accession>
<evidence type="ECO:0000313" key="2">
    <source>
        <dbReference type="Proteomes" id="UP000006253"/>
    </source>
</evidence>
<protein>
    <submittedName>
        <fullName evidence="1">Uncharacterized protein</fullName>
    </submittedName>
</protein>
<dbReference type="AlphaFoldDB" id="A0A0E2B5Z3"/>
<dbReference type="Proteomes" id="UP000006253">
    <property type="component" value="Unassembled WGS sequence"/>
</dbReference>
<organism evidence="1 2">
    <name type="scientific">Leptospira kirschneri str. H1</name>
    <dbReference type="NCBI Taxonomy" id="1049966"/>
    <lineage>
        <taxon>Bacteria</taxon>
        <taxon>Pseudomonadati</taxon>
        <taxon>Spirochaetota</taxon>
        <taxon>Spirochaetia</taxon>
        <taxon>Leptospirales</taxon>
        <taxon>Leptospiraceae</taxon>
        <taxon>Leptospira</taxon>
    </lineage>
</organism>